<dbReference type="InterPro" id="IPR036976">
    <property type="entry name" value="RimM_N_sf"/>
</dbReference>
<evidence type="ECO:0000256" key="1">
    <source>
        <dbReference type="ARBA" id="ARBA00022490"/>
    </source>
</evidence>
<dbReference type="InterPro" id="IPR002676">
    <property type="entry name" value="RimM_N"/>
</dbReference>
<protein>
    <recommendedName>
        <fullName evidence="5">Ribosome maturation factor RimM</fullName>
    </recommendedName>
</protein>
<comment type="similarity">
    <text evidence="5">Belongs to the RimM family.</text>
</comment>
<dbReference type="NCBIfam" id="TIGR02273">
    <property type="entry name" value="16S_RimM"/>
    <property type="match status" value="1"/>
</dbReference>
<dbReference type="Pfam" id="PF01782">
    <property type="entry name" value="RimM"/>
    <property type="match status" value="1"/>
</dbReference>
<dbReference type="HAMAP" id="MF_00014">
    <property type="entry name" value="Ribosome_mat_RimM"/>
    <property type="match status" value="1"/>
</dbReference>
<dbReference type="Gene3D" id="2.40.30.60">
    <property type="entry name" value="RimM"/>
    <property type="match status" value="1"/>
</dbReference>
<comment type="function">
    <text evidence="5">An accessory protein needed during the final step in the assembly of 30S ribosomal subunit, possibly for assembly of the head region. Essential for efficient processing of 16S rRNA. May be needed both before and after RbfA during the maturation of 16S rRNA. It has affinity for free ribosomal 30S subunits but not for 70S ribosomes.</text>
</comment>
<sequence length="176" mass="20102">MTVDDCYQIGHVIKTHGLKGEVQLFLDVDNPLAYQEMESMLVQQDDSLIPFFIEHLQISASKAIAKFEEVDDIEEAKVLVASQLYLPLSVLPDLEAGEYYLHQLVGMDLYDKDNYIGKVKELFEIGPQELISVIHQEKEVLIPLKDEIIKKVDIQNNRIDADIPDGLIDIYLEDEN</sequence>
<evidence type="ECO:0000256" key="4">
    <source>
        <dbReference type="ARBA" id="ARBA00023186"/>
    </source>
</evidence>
<feature type="domain" description="Ribosome maturation factor RimM PRC barrel" evidence="7">
    <location>
        <begin position="102"/>
        <end position="167"/>
    </location>
</feature>
<dbReference type="InterPro" id="IPR009000">
    <property type="entry name" value="Transl_B-barrel_sf"/>
</dbReference>
<dbReference type="GO" id="GO:0005840">
    <property type="term" value="C:ribosome"/>
    <property type="evidence" value="ECO:0007669"/>
    <property type="project" value="InterPro"/>
</dbReference>
<dbReference type="RefSeq" id="WP_084372379.1">
    <property type="nucleotide sequence ID" value="NZ_FWYF01000002.1"/>
</dbReference>
<dbReference type="Proteomes" id="UP000192472">
    <property type="component" value="Unassembled WGS sequence"/>
</dbReference>
<dbReference type="EMBL" id="FWYF01000002">
    <property type="protein sequence ID" value="SMD33968.1"/>
    <property type="molecule type" value="Genomic_DNA"/>
</dbReference>
<gene>
    <name evidence="5" type="primary">rimM</name>
    <name evidence="8" type="ORF">SAMN04488029_1771</name>
</gene>
<evidence type="ECO:0000256" key="5">
    <source>
        <dbReference type="HAMAP-Rule" id="MF_00014"/>
    </source>
</evidence>
<evidence type="ECO:0000313" key="9">
    <source>
        <dbReference type="Proteomes" id="UP000192472"/>
    </source>
</evidence>
<keyword evidence="1 5" id="KW-0963">Cytoplasm</keyword>
<comment type="domain">
    <text evidence="5">The PRC barrel domain binds ribosomal protein uS19.</text>
</comment>
<reference evidence="8 9" key="1">
    <citation type="submission" date="2017-04" db="EMBL/GenBank/DDBJ databases">
        <authorList>
            <person name="Afonso C.L."/>
            <person name="Miller P.J."/>
            <person name="Scott M.A."/>
            <person name="Spackman E."/>
            <person name="Goraichik I."/>
            <person name="Dimitrov K.M."/>
            <person name="Suarez D.L."/>
            <person name="Swayne D.E."/>
        </authorList>
    </citation>
    <scope>NUCLEOTIDE SEQUENCE [LARGE SCALE GENOMIC DNA]</scope>
    <source>
        <strain evidence="8 9">DSM 26133</strain>
    </source>
</reference>
<dbReference type="GO" id="GO:0042274">
    <property type="term" value="P:ribosomal small subunit biogenesis"/>
    <property type="evidence" value="ECO:0007669"/>
    <property type="project" value="UniProtKB-UniRule"/>
</dbReference>
<accession>A0A1W2GCA2</accession>
<evidence type="ECO:0000256" key="3">
    <source>
        <dbReference type="ARBA" id="ARBA00022552"/>
    </source>
</evidence>
<dbReference type="PANTHER" id="PTHR33692">
    <property type="entry name" value="RIBOSOME MATURATION FACTOR RIMM"/>
    <property type="match status" value="1"/>
</dbReference>
<evidence type="ECO:0000259" key="6">
    <source>
        <dbReference type="Pfam" id="PF01782"/>
    </source>
</evidence>
<organism evidence="8 9">
    <name type="scientific">Reichenbachiella faecimaris</name>
    <dbReference type="NCBI Taxonomy" id="692418"/>
    <lineage>
        <taxon>Bacteria</taxon>
        <taxon>Pseudomonadati</taxon>
        <taxon>Bacteroidota</taxon>
        <taxon>Cytophagia</taxon>
        <taxon>Cytophagales</taxon>
        <taxon>Reichenbachiellaceae</taxon>
        <taxon>Reichenbachiella</taxon>
    </lineage>
</organism>
<evidence type="ECO:0000259" key="7">
    <source>
        <dbReference type="Pfam" id="PF24986"/>
    </source>
</evidence>
<dbReference type="InterPro" id="IPR011961">
    <property type="entry name" value="RimM"/>
</dbReference>
<keyword evidence="3 5" id="KW-0698">rRNA processing</keyword>
<keyword evidence="9" id="KW-1185">Reference proteome</keyword>
<dbReference type="AlphaFoldDB" id="A0A1W2GCA2"/>
<evidence type="ECO:0000313" key="8">
    <source>
        <dbReference type="EMBL" id="SMD33968.1"/>
    </source>
</evidence>
<dbReference type="GO" id="GO:0043022">
    <property type="term" value="F:ribosome binding"/>
    <property type="evidence" value="ECO:0007669"/>
    <property type="project" value="InterPro"/>
</dbReference>
<proteinExistence type="inferred from homology"/>
<feature type="domain" description="RimM N-terminal" evidence="6">
    <location>
        <begin position="8"/>
        <end position="87"/>
    </location>
</feature>
<keyword evidence="2 5" id="KW-0690">Ribosome biogenesis</keyword>
<dbReference type="Gene3D" id="2.30.30.240">
    <property type="entry name" value="PRC-barrel domain"/>
    <property type="match status" value="1"/>
</dbReference>
<dbReference type="SUPFAM" id="SSF50447">
    <property type="entry name" value="Translation proteins"/>
    <property type="match status" value="1"/>
</dbReference>
<dbReference type="OrthoDB" id="9810331at2"/>
<dbReference type="InterPro" id="IPR011033">
    <property type="entry name" value="PRC_barrel-like_sf"/>
</dbReference>
<dbReference type="SUPFAM" id="SSF50346">
    <property type="entry name" value="PRC-barrel domain"/>
    <property type="match status" value="1"/>
</dbReference>
<dbReference type="InterPro" id="IPR056792">
    <property type="entry name" value="PRC_RimM"/>
</dbReference>
<keyword evidence="4 5" id="KW-0143">Chaperone</keyword>
<evidence type="ECO:0000256" key="2">
    <source>
        <dbReference type="ARBA" id="ARBA00022517"/>
    </source>
</evidence>
<dbReference type="Pfam" id="PF24986">
    <property type="entry name" value="PRC_RimM"/>
    <property type="match status" value="1"/>
</dbReference>
<comment type="subcellular location">
    <subcellularLocation>
        <location evidence="5">Cytoplasm</location>
    </subcellularLocation>
</comment>
<comment type="subunit">
    <text evidence="5">Binds ribosomal protein uS19.</text>
</comment>
<dbReference type="PANTHER" id="PTHR33692:SF1">
    <property type="entry name" value="RIBOSOME MATURATION FACTOR RIMM"/>
    <property type="match status" value="1"/>
</dbReference>
<dbReference type="STRING" id="692418.SAMN04488029_1771"/>
<dbReference type="GO" id="GO:0006364">
    <property type="term" value="P:rRNA processing"/>
    <property type="evidence" value="ECO:0007669"/>
    <property type="project" value="UniProtKB-UniRule"/>
</dbReference>
<dbReference type="GO" id="GO:0005737">
    <property type="term" value="C:cytoplasm"/>
    <property type="evidence" value="ECO:0007669"/>
    <property type="project" value="UniProtKB-SubCell"/>
</dbReference>
<name>A0A1W2GCA2_REIFA</name>